<comment type="caution">
    <text evidence="2">The sequence shown here is derived from an EMBL/GenBank/DDBJ whole genome shotgun (WGS) entry which is preliminary data.</text>
</comment>
<sequence length="99" mass="10474">MIQIGFQGRPSRPGRPGGRLSPTGSTPHAHFLSALPSSPLGLRFPLGQSTGLKRCTLISCPSHNLTKEDNGHCLKLIGRLKDAPPSGRLTASASSHNRL</sequence>
<accession>A0A3S5AXZ8</accession>
<dbReference type="EMBL" id="CAAALY010092647">
    <property type="protein sequence ID" value="VEL28142.1"/>
    <property type="molecule type" value="Genomic_DNA"/>
</dbReference>
<evidence type="ECO:0000313" key="3">
    <source>
        <dbReference type="Proteomes" id="UP000784294"/>
    </source>
</evidence>
<evidence type="ECO:0000313" key="2">
    <source>
        <dbReference type="EMBL" id="VEL28142.1"/>
    </source>
</evidence>
<protein>
    <submittedName>
        <fullName evidence="2">Uncharacterized protein</fullName>
    </submittedName>
</protein>
<gene>
    <name evidence="2" type="ORF">PXEA_LOCUS21582</name>
</gene>
<evidence type="ECO:0000256" key="1">
    <source>
        <dbReference type="SAM" id="MobiDB-lite"/>
    </source>
</evidence>
<dbReference type="Proteomes" id="UP000784294">
    <property type="component" value="Unassembled WGS sequence"/>
</dbReference>
<dbReference type="AlphaFoldDB" id="A0A3S5AXZ8"/>
<name>A0A3S5AXZ8_9PLAT</name>
<proteinExistence type="predicted"/>
<keyword evidence="3" id="KW-1185">Reference proteome</keyword>
<reference evidence="2" key="1">
    <citation type="submission" date="2018-11" db="EMBL/GenBank/DDBJ databases">
        <authorList>
            <consortium name="Pathogen Informatics"/>
        </authorList>
    </citation>
    <scope>NUCLEOTIDE SEQUENCE</scope>
</reference>
<feature type="region of interest" description="Disordered" evidence="1">
    <location>
        <begin position="1"/>
        <end position="38"/>
    </location>
</feature>
<organism evidence="2 3">
    <name type="scientific">Protopolystoma xenopodis</name>
    <dbReference type="NCBI Taxonomy" id="117903"/>
    <lineage>
        <taxon>Eukaryota</taxon>
        <taxon>Metazoa</taxon>
        <taxon>Spiralia</taxon>
        <taxon>Lophotrochozoa</taxon>
        <taxon>Platyhelminthes</taxon>
        <taxon>Monogenea</taxon>
        <taxon>Polyopisthocotylea</taxon>
        <taxon>Polystomatidea</taxon>
        <taxon>Polystomatidae</taxon>
        <taxon>Protopolystoma</taxon>
    </lineage>
</organism>